<feature type="domain" description="Glycosyltransferase 2-like" evidence="1">
    <location>
        <begin position="8"/>
        <end position="145"/>
    </location>
</feature>
<reference evidence="2 3" key="1">
    <citation type="submission" date="2018-08" db="EMBL/GenBank/DDBJ databases">
        <title>Thalassotalea euphylliae genome.</title>
        <authorList>
            <person name="Summers S."/>
            <person name="Rice S.A."/>
            <person name="Freckelton M.L."/>
            <person name="Nedved B.T."/>
            <person name="Hadfield M.G."/>
        </authorList>
    </citation>
    <scope>NUCLEOTIDE SEQUENCE [LARGE SCALE GENOMIC DNA]</scope>
    <source>
        <strain evidence="2 3">H1</strain>
    </source>
</reference>
<dbReference type="AlphaFoldDB" id="A0A3E0TP62"/>
<dbReference type="CDD" id="cd00761">
    <property type="entry name" value="Glyco_tranf_GTA_type"/>
    <property type="match status" value="1"/>
</dbReference>
<accession>A0A3E0TP62</accession>
<dbReference type="Proteomes" id="UP000256478">
    <property type="component" value="Unassembled WGS sequence"/>
</dbReference>
<name>A0A3E0TP62_9GAMM</name>
<evidence type="ECO:0000259" key="1">
    <source>
        <dbReference type="Pfam" id="PF00535"/>
    </source>
</evidence>
<comment type="caution">
    <text evidence="2">The sequence shown here is derived from an EMBL/GenBank/DDBJ whole genome shotgun (WGS) entry which is preliminary data.</text>
</comment>
<organism evidence="2 3">
    <name type="scientific">Thalassotalea euphylliae</name>
    <dbReference type="NCBI Taxonomy" id="1655234"/>
    <lineage>
        <taxon>Bacteria</taxon>
        <taxon>Pseudomonadati</taxon>
        <taxon>Pseudomonadota</taxon>
        <taxon>Gammaproteobacteria</taxon>
        <taxon>Alteromonadales</taxon>
        <taxon>Colwelliaceae</taxon>
        <taxon>Thalassotalea</taxon>
    </lineage>
</organism>
<evidence type="ECO:0000313" key="3">
    <source>
        <dbReference type="Proteomes" id="UP000256478"/>
    </source>
</evidence>
<proteinExistence type="predicted"/>
<dbReference type="Gene3D" id="3.90.550.10">
    <property type="entry name" value="Spore Coat Polysaccharide Biosynthesis Protein SpsA, Chain A"/>
    <property type="match status" value="1"/>
</dbReference>
<dbReference type="Pfam" id="PF00535">
    <property type="entry name" value="Glycos_transf_2"/>
    <property type="match status" value="1"/>
</dbReference>
<dbReference type="PANTHER" id="PTHR43685:SF2">
    <property type="entry name" value="GLYCOSYLTRANSFERASE 2-LIKE DOMAIN-CONTAINING PROTEIN"/>
    <property type="match status" value="1"/>
</dbReference>
<protein>
    <submittedName>
        <fullName evidence="2">Glycosyltransferase</fullName>
    </submittedName>
</protein>
<dbReference type="SUPFAM" id="SSF53448">
    <property type="entry name" value="Nucleotide-diphospho-sugar transferases"/>
    <property type="match status" value="1"/>
</dbReference>
<sequence>MSDLPLVTVYIPTHNRCRLLKRAIDSIFLQTYPNIELIVVNDGSQDGTKDYLDELASQSKFNIKVFHQAIAKGACVARNIAIRHAKGHYITGLDDDDEFLPCRIQELVNQFDEQYSLVCTGFKWHYGKRYRKVDNKEKIIRLPDQLSYNYCSNQVLTLTERFRAIGGFDEALVACQDYDMWTRLIERFGDAKRVAGASYVVHRGDEVERITEPTNWLMGHRQFMAKHAGKMDGINISNQEFKLITVKQEKFGLVRLLRSLKGGLVREKFRYFLSSNLSFLARLRVILLK</sequence>
<gene>
    <name evidence="2" type="ORF">DXX93_05785</name>
</gene>
<dbReference type="InterPro" id="IPR050834">
    <property type="entry name" value="Glycosyltransf_2"/>
</dbReference>
<dbReference type="RefSeq" id="WP_116007258.1">
    <property type="nucleotide sequence ID" value="NZ_QUOU01000001.1"/>
</dbReference>
<dbReference type="OrthoDB" id="9802649at2"/>
<dbReference type="InterPro" id="IPR001173">
    <property type="entry name" value="Glyco_trans_2-like"/>
</dbReference>
<keyword evidence="2" id="KW-0808">Transferase</keyword>
<dbReference type="PANTHER" id="PTHR43685">
    <property type="entry name" value="GLYCOSYLTRANSFERASE"/>
    <property type="match status" value="1"/>
</dbReference>
<dbReference type="InterPro" id="IPR029044">
    <property type="entry name" value="Nucleotide-diphossugar_trans"/>
</dbReference>
<dbReference type="GO" id="GO:0016740">
    <property type="term" value="F:transferase activity"/>
    <property type="evidence" value="ECO:0007669"/>
    <property type="project" value="UniProtKB-KW"/>
</dbReference>
<evidence type="ECO:0000313" key="2">
    <source>
        <dbReference type="EMBL" id="REL26137.1"/>
    </source>
</evidence>
<dbReference type="EMBL" id="QUOU01000001">
    <property type="protein sequence ID" value="REL26137.1"/>
    <property type="molecule type" value="Genomic_DNA"/>
</dbReference>